<gene>
    <name evidence="1" type="ORF">CEXT_148721</name>
</gene>
<protein>
    <submittedName>
        <fullName evidence="1">Uncharacterized protein</fullName>
    </submittedName>
</protein>
<organism evidence="1 2">
    <name type="scientific">Caerostris extrusa</name>
    <name type="common">Bark spider</name>
    <name type="synonym">Caerostris bankana</name>
    <dbReference type="NCBI Taxonomy" id="172846"/>
    <lineage>
        <taxon>Eukaryota</taxon>
        <taxon>Metazoa</taxon>
        <taxon>Ecdysozoa</taxon>
        <taxon>Arthropoda</taxon>
        <taxon>Chelicerata</taxon>
        <taxon>Arachnida</taxon>
        <taxon>Araneae</taxon>
        <taxon>Araneomorphae</taxon>
        <taxon>Entelegynae</taxon>
        <taxon>Araneoidea</taxon>
        <taxon>Araneidae</taxon>
        <taxon>Caerostris</taxon>
    </lineage>
</organism>
<comment type="caution">
    <text evidence="1">The sequence shown here is derived from an EMBL/GenBank/DDBJ whole genome shotgun (WGS) entry which is preliminary data.</text>
</comment>
<dbReference type="AlphaFoldDB" id="A0AAV4Y941"/>
<evidence type="ECO:0000313" key="1">
    <source>
        <dbReference type="EMBL" id="GIZ03991.1"/>
    </source>
</evidence>
<sequence>MRPALQGFNIITWYLILATEEAAIKFMQKMGLIPTYLSPCPACPLCGYESKSQRMPTKKLGFRYVCDERRKKKKKKKLLRNDGSPRWTPVCFDGIRTTAKEATFTD</sequence>
<name>A0AAV4Y941_CAEEX</name>
<evidence type="ECO:0000313" key="2">
    <source>
        <dbReference type="Proteomes" id="UP001054945"/>
    </source>
</evidence>
<reference evidence="1 2" key="1">
    <citation type="submission" date="2021-06" db="EMBL/GenBank/DDBJ databases">
        <title>Caerostris extrusa draft genome.</title>
        <authorList>
            <person name="Kono N."/>
            <person name="Arakawa K."/>
        </authorList>
    </citation>
    <scope>NUCLEOTIDE SEQUENCE [LARGE SCALE GENOMIC DNA]</scope>
</reference>
<keyword evidence="2" id="KW-1185">Reference proteome</keyword>
<proteinExistence type="predicted"/>
<dbReference type="EMBL" id="BPLR01001675">
    <property type="protein sequence ID" value="GIZ03991.1"/>
    <property type="molecule type" value="Genomic_DNA"/>
</dbReference>
<dbReference type="Proteomes" id="UP001054945">
    <property type="component" value="Unassembled WGS sequence"/>
</dbReference>
<accession>A0AAV4Y941</accession>